<organism evidence="1 2">
    <name type="scientific">Silvimonas iriomotensis</name>
    <dbReference type="NCBI Taxonomy" id="449662"/>
    <lineage>
        <taxon>Bacteria</taxon>
        <taxon>Pseudomonadati</taxon>
        <taxon>Pseudomonadota</taxon>
        <taxon>Betaproteobacteria</taxon>
        <taxon>Neisseriales</taxon>
        <taxon>Chitinibacteraceae</taxon>
        <taxon>Silvimonas</taxon>
    </lineage>
</organism>
<gene>
    <name evidence="1" type="ORF">GCM10010970_23130</name>
</gene>
<comment type="caution">
    <text evidence="1">The sequence shown here is derived from an EMBL/GenBank/DDBJ whole genome shotgun (WGS) entry which is preliminary data.</text>
</comment>
<accession>A0ABQ2PAH9</accession>
<evidence type="ECO:0000313" key="2">
    <source>
        <dbReference type="Proteomes" id="UP000637267"/>
    </source>
</evidence>
<proteinExistence type="predicted"/>
<name>A0ABQ2PAH9_9NEIS</name>
<dbReference type="RefSeq" id="WP_188704540.1">
    <property type="nucleotide sequence ID" value="NZ_BMLX01000003.1"/>
</dbReference>
<dbReference type="Proteomes" id="UP000637267">
    <property type="component" value="Unassembled WGS sequence"/>
</dbReference>
<reference evidence="2" key="1">
    <citation type="journal article" date="2019" name="Int. J. Syst. Evol. Microbiol.">
        <title>The Global Catalogue of Microorganisms (GCM) 10K type strain sequencing project: providing services to taxonomists for standard genome sequencing and annotation.</title>
        <authorList>
            <consortium name="The Broad Institute Genomics Platform"/>
            <consortium name="The Broad Institute Genome Sequencing Center for Infectious Disease"/>
            <person name="Wu L."/>
            <person name="Ma J."/>
        </authorList>
    </citation>
    <scope>NUCLEOTIDE SEQUENCE [LARGE SCALE GENOMIC DNA]</scope>
    <source>
        <strain evidence="2">CGMCC 1.8859</strain>
    </source>
</reference>
<protein>
    <submittedName>
        <fullName evidence="1">Uncharacterized protein</fullName>
    </submittedName>
</protein>
<keyword evidence="2" id="KW-1185">Reference proteome</keyword>
<evidence type="ECO:0000313" key="1">
    <source>
        <dbReference type="EMBL" id="GGP22045.1"/>
    </source>
</evidence>
<dbReference type="EMBL" id="BMLX01000003">
    <property type="protein sequence ID" value="GGP22045.1"/>
    <property type="molecule type" value="Genomic_DNA"/>
</dbReference>
<sequence length="134" mass="14945">MSKEQDGFNRTGQLVVWRDSVSAGDDVEAPHEVRVEIERESTLAGIVAMLVSDGYLPNISGGKASWILVSGTQTLAVLAQQWSKPEYLVPSTERIESVVDFAGRSHLQFRYWVQAEPDQILESLRNGQPLPSRY</sequence>